<dbReference type="RefSeq" id="WP_251629450.1">
    <property type="nucleotide sequence ID" value="NZ_JBBMFN010000095.1"/>
</dbReference>
<gene>
    <name evidence="4" type="ORF">WMO63_22060</name>
</gene>
<evidence type="ECO:0000313" key="4">
    <source>
        <dbReference type="EMBL" id="MEQ2468347.1"/>
    </source>
</evidence>
<comment type="caution">
    <text evidence="4">The sequence shown here is derived from an EMBL/GenBank/DDBJ whole genome shotgun (WGS) entry which is preliminary data.</text>
</comment>
<dbReference type="CDD" id="cd04664">
    <property type="entry name" value="NUDIX_DHNTPase_like"/>
    <property type="match status" value="1"/>
</dbReference>
<dbReference type="Pfam" id="PF00293">
    <property type="entry name" value="NUDIX"/>
    <property type="match status" value="1"/>
</dbReference>
<dbReference type="InterPro" id="IPR020084">
    <property type="entry name" value="NUDIX_hydrolase_CS"/>
</dbReference>
<keyword evidence="5" id="KW-1185">Reference proteome</keyword>
<dbReference type="PROSITE" id="PS51462">
    <property type="entry name" value="NUDIX"/>
    <property type="match status" value="1"/>
</dbReference>
<reference evidence="4 5" key="1">
    <citation type="submission" date="2024-03" db="EMBL/GenBank/DDBJ databases">
        <title>Human intestinal bacterial collection.</title>
        <authorList>
            <person name="Pauvert C."/>
            <person name="Hitch T.C.A."/>
            <person name="Clavel T."/>
        </authorList>
    </citation>
    <scope>NUCLEOTIDE SEQUENCE [LARGE SCALE GENOMIC DNA]</scope>
    <source>
        <strain evidence="4 5">CLA-SR-H024</strain>
    </source>
</reference>
<evidence type="ECO:0000256" key="2">
    <source>
        <dbReference type="ARBA" id="ARBA00022801"/>
    </source>
</evidence>
<dbReference type="EMBL" id="JBBMFN010000095">
    <property type="protein sequence ID" value="MEQ2468347.1"/>
    <property type="molecule type" value="Genomic_DNA"/>
</dbReference>
<dbReference type="Gene3D" id="3.90.79.10">
    <property type="entry name" value="Nucleoside Triphosphate Pyrophosphohydrolase"/>
    <property type="match status" value="1"/>
</dbReference>
<dbReference type="PANTHER" id="PTHR43736">
    <property type="entry name" value="ADP-RIBOSE PYROPHOSPHATASE"/>
    <property type="match status" value="1"/>
</dbReference>
<dbReference type="InterPro" id="IPR015797">
    <property type="entry name" value="NUDIX_hydrolase-like_dom_sf"/>
</dbReference>
<comment type="similarity">
    <text evidence="1">Belongs to the Nudix hydrolase family.</text>
</comment>
<name>A0ABV1F7P9_9BACI</name>
<organism evidence="4 5">
    <name type="scientific">Niallia hominis</name>
    <dbReference type="NCBI Taxonomy" id="3133173"/>
    <lineage>
        <taxon>Bacteria</taxon>
        <taxon>Bacillati</taxon>
        <taxon>Bacillota</taxon>
        <taxon>Bacilli</taxon>
        <taxon>Bacillales</taxon>
        <taxon>Bacillaceae</taxon>
        <taxon>Niallia</taxon>
    </lineage>
</organism>
<dbReference type="SUPFAM" id="SSF55811">
    <property type="entry name" value="Nudix"/>
    <property type="match status" value="1"/>
</dbReference>
<feature type="domain" description="Nudix hydrolase" evidence="3">
    <location>
        <begin position="8"/>
        <end position="141"/>
    </location>
</feature>
<dbReference type="InterPro" id="IPR000086">
    <property type="entry name" value="NUDIX_hydrolase_dom"/>
</dbReference>
<proteinExistence type="inferred from homology"/>
<evidence type="ECO:0000313" key="5">
    <source>
        <dbReference type="Proteomes" id="UP001465426"/>
    </source>
</evidence>
<dbReference type="PANTHER" id="PTHR43736:SF1">
    <property type="entry name" value="DIHYDRONEOPTERIN TRIPHOSPHATE DIPHOSPHATASE"/>
    <property type="match status" value="1"/>
</dbReference>
<accession>A0ABV1F7P9</accession>
<dbReference type="PROSITE" id="PS00893">
    <property type="entry name" value="NUDIX_BOX"/>
    <property type="match status" value="1"/>
</dbReference>
<evidence type="ECO:0000259" key="3">
    <source>
        <dbReference type="PROSITE" id="PS51462"/>
    </source>
</evidence>
<protein>
    <submittedName>
        <fullName evidence="4">NUDIX domain-containing protein</fullName>
    </submittedName>
</protein>
<evidence type="ECO:0000256" key="1">
    <source>
        <dbReference type="ARBA" id="ARBA00005582"/>
    </source>
</evidence>
<keyword evidence="2" id="KW-0378">Hydrolase</keyword>
<dbReference type="Proteomes" id="UP001465426">
    <property type="component" value="Unassembled WGS sequence"/>
</dbReference>
<sequence>MNIKIETPIHSNGIAVVLLKKIKGGYHVLLMKRATQILKDMWCYIGGSLEQGEKAWEAALREVREETGITNVNLYSSNTFDQLYSPLENYIYIAPVFVGFVEENQVVELNEEHSEYKWLSFDEARQLVTLPGNEEVLTFIEKHFVKNTITEWLQIGSMKVGE</sequence>